<dbReference type="Proteomes" id="UP000247459">
    <property type="component" value="Unassembled WGS sequence"/>
</dbReference>
<keyword evidence="2" id="KW-0677">Repeat</keyword>
<dbReference type="EC" id="3.6.3.17" evidence="6"/>
<evidence type="ECO:0000256" key="1">
    <source>
        <dbReference type="ARBA" id="ARBA00022448"/>
    </source>
</evidence>
<dbReference type="CDD" id="cd03216">
    <property type="entry name" value="ABC_Carb_Monos_I"/>
    <property type="match status" value="1"/>
</dbReference>
<dbReference type="InterPro" id="IPR050107">
    <property type="entry name" value="ABC_carbohydrate_import_ATPase"/>
</dbReference>
<dbReference type="GO" id="GO:0016887">
    <property type="term" value="F:ATP hydrolysis activity"/>
    <property type="evidence" value="ECO:0007669"/>
    <property type="project" value="InterPro"/>
</dbReference>
<dbReference type="AlphaFoldDB" id="A0A2W0C9L6"/>
<dbReference type="GO" id="GO:0005524">
    <property type="term" value="F:ATP binding"/>
    <property type="evidence" value="ECO:0007669"/>
    <property type="project" value="UniProtKB-KW"/>
</dbReference>
<feature type="domain" description="ABC transporter" evidence="5">
    <location>
        <begin position="13"/>
        <end position="252"/>
    </location>
</feature>
<evidence type="ECO:0000256" key="2">
    <source>
        <dbReference type="ARBA" id="ARBA00022737"/>
    </source>
</evidence>
<dbReference type="CDD" id="cd03215">
    <property type="entry name" value="ABC_Carb_Monos_II"/>
    <property type="match status" value="1"/>
</dbReference>
<proteinExistence type="predicted"/>
<dbReference type="InterPro" id="IPR003439">
    <property type="entry name" value="ABC_transporter-like_ATP-bd"/>
</dbReference>
<dbReference type="InterPro" id="IPR003593">
    <property type="entry name" value="AAA+_ATPase"/>
</dbReference>
<evidence type="ECO:0000256" key="3">
    <source>
        <dbReference type="ARBA" id="ARBA00022741"/>
    </source>
</evidence>
<dbReference type="PANTHER" id="PTHR43790">
    <property type="entry name" value="CARBOHYDRATE TRANSPORT ATP-BINDING PROTEIN MG119-RELATED"/>
    <property type="match status" value="1"/>
</dbReference>
<keyword evidence="3" id="KW-0547">Nucleotide-binding</keyword>
<evidence type="ECO:0000256" key="4">
    <source>
        <dbReference type="ARBA" id="ARBA00022840"/>
    </source>
</evidence>
<keyword evidence="4 6" id="KW-0067">ATP-binding</keyword>
<dbReference type="EMBL" id="PRLG01000019">
    <property type="protein sequence ID" value="PYY28807.1"/>
    <property type="molecule type" value="Genomic_DNA"/>
</dbReference>
<evidence type="ECO:0000259" key="5">
    <source>
        <dbReference type="PROSITE" id="PS50893"/>
    </source>
</evidence>
<dbReference type="PANTHER" id="PTHR43790:SF9">
    <property type="entry name" value="GALACTOFURANOSE TRANSPORTER ATP-BINDING PROTEIN YTFR"/>
    <property type="match status" value="1"/>
</dbReference>
<gene>
    <name evidence="6" type="ORF">PIL02S_02764</name>
</gene>
<dbReference type="SUPFAM" id="SSF52540">
    <property type="entry name" value="P-loop containing nucleoside triphosphate hydrolases"/>
    <property type="match status" value="2"/>
</dbReference>
<evidence type="ECO:0000313" key="6">
    <source>
        <dbReference type="EMBL" id="PYY28807.1"/>
    </source>
</evidence>
<dbReference type="Pfam" id="PF00005">
    <property type="entry name" value="ABC_tran"/>
    <property type="match status" value="2"/>
</dbReference>
<dbReference type="InterPro" id="IPR017871">
    <property type="entry name" value="ABC_transporter-like_CS"/>
</dbReference>
<reference evidence="6 7" key="1">
    <citation type="submission" date="2018-01" db="EMBL/GenBank/DDBJ databases">
        <title>Genome sequence of the PGP bacterium Paenibacillus illinoisensis E3.</title>
        <authorList>
            <person name="Rolli E."/>
            <person name="Marasco R."/>
            <person name="Bessem C."/>
            <person name="Michoud G."/>
            <person name="Gaiarsa S."/>
            <person name="Borin S."/>
            <person name="Daffonchio D."/>
        </authorList>
    </citation>
    <scope>NUCLEOTIDE SEQUENCE [LARGE SCALE GENOMIC DNA]</scope>
    <source>
        <strain evidence="6 7">E3</strain>
    </source>
</reference>
<keyword evidence="6" id="KW-0378">Hydrolase</keyword>
<evidence type="ECO:0000313" key="7">
    <source>
        <dbReference type="Proteomes" id="UP000247459"/>
    </source>
</evidence>
<keyword evidence="1" id="KW-0813">Transport</keyword>
<sequence>MEVYIMTTAPILLQMEHIHKQFAGVPALKDVDFSVKGGEIHALLGANGAGKSTLMKILSGAYQLDQGEIRLNNQHLRLNSPGDAKANGIHCVYQEVDAALVPQLTAAENIMLDQLASPDGGWWKSPSKLQQRALEALKELGADISVQKKVADLTLAEKQMILLARILIQDAKVIIFDEPTAPLSQEETDAFFRIVHLLKERGVACIFITHRLAEVTGHCNRVTVMRDGQHVFTGEARGLTVNDLVTQMLGKPFEEEFPKTEAPIGEILFEARGLHRGIKVKGVDLSVRRGEVLAVVGLVGAGKTECSRLLIGADQLEKGDIHLNDKPLRFSQPADAAASGIVSVPEERRKQGILIQENVERNLSLPLLGRLSTFGFVSRKKERENAESLVQQLGIKTPSVRQEVKYLSGGNQQKVAIGKWLNADADVFIFDEPTKGVDIGAKSDIFRIINELALAGKAVIYFTCELDEGLGIGDRIAVMCEGKIVKEFKRGETNQEQLLYYASGGQEVQV</sequence>
<dbReference type="SMART" id="SM00382">
    <property type="entry name" value="AAA"/>
    <property type="match status" value="2"/>
</dbReference>
<name>A0A2W0C9L6_9BACL</name>
<dbReference type="InterPro" id="IPR027417">
    <property type="entry name" value="P-loop_NTPase"/>
</dbReference>
<dbReference type="PROSITE" id="PS00211">
    <property type="entry name" value="ABC_TRANSPORTER_1"/>
    <property type="match status" value="1"/>
</dbReference>
<dbReference type="PROSITE" id="PS50893">
    <property type="entry name" value="ABC_TRANSPORTER_2"/>
    <property type="match status" value="2"/>
</dbReference>
<protein>
    <submittedName>
        <fullName evidence="6">Ribose transport ATP-binding protein rbsA</fullName>
        <ecNumber evidence="6">3.6.3.17</ecNumber>
    </submittedName>
</protein>
<accession>A0A2W0C9L6</accession>
<feature type="domain" description="ABC transporter" evidence="5">
    <location>
        <begin position="262"/>
        <end position="506"/>
    </location>
</feature>
<organism evidence="6 7">
    <name type="scientific">Paenibacillus illinoisensis</name>
    <dbReference type="NCBI Taxonomy" id="59845"/>
    <lineage>
        <taxon>Bacteria</taxon>
        <taxon>Bacillati</taxon>
        <taxon>Bacillota</taxon>
        <taxon>Bacilli</taxon>
        <taxon>Bacillales</taxon>
        <taxon>Paenibacillaceae</taxon>
        <taxon>Paenibacillus</taxon>
    </lineage>
</organism>
<dbReference type="Gene3D" id="3.40.50.300">
    <property type="entry name" value="P-loop containing nucleotide triphosphate hydrolases"/>
    <property type="match status" value="2"/>
</dbReference>
<comment type="caution">
    <text evidence="6">The sequence shown here is derived from an EMBL/GenBank/DDBJ whole genome shotgun (WGS) entry which is preliminary data.</text>
</comment>